<dbReference type="Pfam" id="PF02687">
    <property type="entry name" value="FtsX"/>
    <property type="match status" value="1"/>
</dbReference>
<proteinExistence type="predicted"/>
<evidence type="ECO:0000256" key="3">
    <source>
        <dbReference type="ARBA" id="ARBA00022692"/>
    </source>
</evidence>
<keyword evidence="3 6" id="KW-0812">Transmembrane</keyword>
<evidence type="ECO:0000256" key="4">
    <source>
        <dbReference type="ARBA" id="ARBA00022989"/>
    </source>
</evidence>
<name>A0ABZ3ERU3_9FIRM</name>
<reference evidence="8 9" key="1">
    <citation type="submission" date="2024-02" db="EMBL/GenBank/DDBJ databases">
        <title>Bacterial strain from lacustrine sediment.</title>
        <authorList>
            <person name="Petit C."/>
            <person name="Fadhlaoui K."/>
        </authorList>
    </citation>
    <scope>NUCLEOTIDE SEQUENCE [LARGE SCALE GENOMIC DNA]</scope>
    <source>
        <strain evidence="8 9">IPX-CK</strain>
    </source>
</reference>
<gene>
    <name evidence="8" type="ORF">V6984_15695</name>
</gene>
<feature type="transmembrane region" description="Helical" evidence="6">
    <location>
        <begin position="313"/>
        <end position="334"/>
    </location>
</feature>
<feature type="transmembrane region" description="Helical" evidence="6">
    <location>
        <begin position="749"/>
        <end position="770"/>
    </location>
</feature>
<feature type="transmembrane region" description="Helical" evidence="6">
    <location>
        <begin position="649"/>
        <end position="669"/>
    </location>
</feature>
<evidence type="ECO:0000256" key="5">
    <source>
        <dbReference type="ARBA" id="ARBA00023136"/>
    </source>
</evidence>
<protein>
    <submittedName>
        <fullName evidence="8">FtsX-like permease family protein</fullName>
    </submittedName>
</protein>
<organism evidence="8 9">
    <name type="scientific">Kineothrix sedimenti</name>
    <dbReference type="NCBI Taxonomy" id="3123317"/>
    <lineage>
        <taxon>Bacteria</taxon>
        <taxon>Bacillati</taxon>
        <taxon>Bacillota</taxon>
        <taxon>Clostridia</taxon>
        <taxon>Lachnospirales</taxon>
        <taxon>Lachnospiraceae</taxon>
        <taxon>Kineothrix</taxon>
    </lineage>
</organism>
<dbReference type="Proteomes" id="UP001451571">
    <property type="component" value="Chromosome"/>
</dbReference>
<dbReference type="PANTHER" id="PTHR30287">
    <property type="entry name" value="MEMBRANE COMPONENT OF PREDICTED ABC SUPERFAMILY METABOLITE UPTAKE TRANSPORTER"/>
    <property type="match status" value="1"/>
</dbReference>
<feature type="transmembrane region" description="Helical" evidence="6">
    <location>
        <begin position="21"/>
        <end position="42"/>
    </location>
</feature>
<keyword evidence="2" id="KW-1003">Cell membrane</keyword>
<keyword evidence="5 6" id="KW-0472">Membrane</keyword>
<keyword evidence="9" id="KW-1185">Reference proteome</keyword>
<keyword evidence="4 6" id="KW-1133">Transmembrane helix</keyword>
<evidence type="ECO:0000256" key="1">
    <source>
        <dbReference type="ARBA" id="ARBA00004651"/>
    </source>
</evidence>
<accession>A0ABZ3ERU3</accession>
<evidence type="ECO:0000256" key="2">
    <source>
        <dbReference type="ARBA" id="ARBA00022475"/>
    </source>
</evidence>
<feature type="transmembrane region" description="Helical" evidence="6">
    <location>
        <begin position="698"/>
        <end position="716"/>
    </location>
</feature>
<comment type="subcellular location">
    <subcellularLocation>
        <location evidence="1">Cell membrane</location>
        <topology evidence="1">Multi-pass membrane protein</topology>
    </subcellularLocation>
</comment>
<feature type="transmembrane region" description="Helical" evidence="6">
    <location>
        <begin position="244"/>
        <end position="273"/>
    </location>
</feature>
<dbReference type="InterPro" id="IPR003838">
    <property type="entry name" value="ABC3_permease_C"/>
</dbReference>
<feature type="transmembrane region" description="Helical" evidence="6">
    <location>
        <begin position="425"/>
        <end position="442"/>
    </location>
</feature>
<sequence length="781" mass="86726">MHLKILKNDWKKNPGSNLSMLFFMALSGAVTAVSVLMLVQLLSSISSLYEKAQPPHFLQLHKGEIVQKEIDAFNEDYPGITYWQTVPMINIEGTDIFTEGEKNFTLEDCRLDIGFVRQNESHDLLLDENRNRIRLTDGEIGIPVILLDQYPIRLGDKITVRFGEKEKEFTAAEFVRDAQMNSTMCSSTRFLVSDGDFEEFFRNAPEREYIIEAWFEDTAASTAYQTAYEQALLPRNGQAVTYSMIFLLSAITDITTAMVFLLIGILLIFIALLCMKYTMTAAFEEELTEIGTMKAMGIPFTAIRGLYLGKMRILMAAGIFIGYVTAVSGAGFFTSHMSRTFGNQPVSGGALFFSGAACVLVYFLFKQYCKRILKKLRAVTVLDALVTQKGFKKERRVQDKLHCAKRLPVNLSVGLQALRQNLPEYAVVFLIMSITVFFVLLPQNLVSTMSAKEFVTYMGSSVHDAMIEVEQGEGVKERWNRMTGILQREEGISFWSTRRVRIKALDSEGGILNLHVDAGNGSGDGLAYLEGEVPKEQDEIALSLLLSEQLGAKNGDTLVLLTENGRETFAVCGVYQDVTSGGMTAKAACDFVKEETEQYTIYIDMEQGIDKEALVSKWREQAGRGYSVEFMETFVEQTLGGVTNQIRNVSFMALSIGILLIIAIILLFMKLRLAGEASQIAYKKALGIPLWDVRLQELYPVYFAAFGGTVVGMAAANTFGDSLAGLFLSFLGLGIKSIHFTLNPQTAWLITPLLLFLTSAAAGGLAAGRISKLEAVEYMNE</sequence>
<dbReference type="EMBL" id="CP146256">
    <property type="protein sequence ID" value="XAH72939.1"/>
    <property type="molecule type" value="Genomic_DNA"/>
</dbReference>
<evidence type="ECO:0000259" key="7">
    <source>
        <dbReference type="Pfam" id="PF02687"/>
    </source>
</evidence>
<dbReference type="InterPro" id="IPR038766">
    <property type="entry name" value="Membrane_comp_ABC_pdt"/>
</dbReference>
<evidence type="ECO:0000256" key="6">
    <source>
        <dbReference type="SAM" id="Phobius"/>
    </source>
</evidence>
<dbReference type="PANTHER" id="PTHR30287:SF2">
    <property type="entry name" value="BLL1001 PROTEIN"/>
    <property type="match status" value="1"/>
</dbReference>
<feature type="domain" description="ABC3 transporter permease C-terminal" evidence="7">
    <location>
        <begin position="262"/>
        <end position="364"/>
    </location>
</feature>
<feature type="transmembrane region" description="Helical" evidence="6">
    <location>
        <begin position="346"/>
        <end position="365"/>
    </location>
</feature>
<dbReference type="RefSeq" id="WP_342756551.1">
    <property type="nucleotide sequence ID" value="NZ_CP146256.1"/>
</dbReference>
<evidence type="ECO:0000313" key="8">
    <source>
        <dbReference type="EMBL" id="XAH72939.1"/>
    </source>
</evidence>
<evidence type="ECO:0000313" key="9">
    <source>
        <dbReference type="Proteomes" id="UP001451571"/>
    </source>
</evidence>